<protein>
    <recommendedName>
        <fullName evidence="2">histidine kinase</fullName>
        <ecNumber evidence="2">2.7.13.3</ecNumber>
    </recommendedName>
</protein>
<evidence type="ECO:0000259" key="6">
    <source>
        <dbReference type="PROSITE" id="PS50110"/>
    </source>
</evidence>
<keyword evidence="7" id="KW-0808">Transferase</keyword>
<accession>M1NDP8</accession>
<organism evidence="7 8">
    <name type="scientific">Desulfocapsa sulfexigens (strain DSM 10523 / SB164P1)</name>
    <dbReference type="NCBI Taxonomy" id="1167006"/>
    <lineage>
        <taxon>Bacteria</taxon>
        <taxon>Pseudomonadati</taxon>
        <taxon>Thermodesulfobacteriota</taxon>
        <taxon>Desulfobulbia</taxon>
        <taxon>Desulfobulbales</taxon>
        <taxon>Desulfocapsaceae</taxon>
        <taxon>Desulfocapsa</taxon>
    </lineage>
</organism>
<proteinExistence type="predicted"/>
<dbReference type="Gene3D" id="3.30.565.10">
    <property type="entry name" value="Histidine kinase-like ATPase, C-terminal domain"/>
    <property type="match status" value="1"/>
</dbReference>
<dbReference type="EMBL" id="CP003985">
    <property type="protein sequence ID" value="AGF77859.1"/>
    <property type="molecule type" value="Genomic_DNA"/>
</dbReference>
<dbReference type="SMART" id="SM00388">
    <property type="entry name" value="HisKA"/>
    <property type="match status" value="1"/>
</dbReference>
<dbReference type="InterPro" id="IPR003594">
    <property type="entry name" value="HATPase_dom"/>
</dbReference>
<dbReference type="OrthoDB" id="5409350at2"/>
<dbReference type="RefSeq" id="WP_015403551.1">
    <property type="nucleotide sequence ID" value="NC_020304.1"/>
</dbReference>
<reference evidence="8" key="1">
    <citation type="journal article" date="2013" name="Stand. Genomic Sci.">
        <title>Complete genome sequence of Desulfocapsa sulfexigens, a marine deltaproteobacterium specialized in disproportionating inorganic sulfur compounds.</title>
        <authorList>
            <person name="Finster K.W."/>
            <person name="Kjeldsen K.U."/>
            <person name="Kube M."/>
            <person name="Reinhardt R."/>
            <person name="Mussmann M."/>
            <person name="Amann R."/>
            <person name="Schreiber L."/>
        </authorList>
    </citation>
    <scope>NUCLEOTIDE SEQUENCE [LARGE SCALE GENOMIC DNA]</scope>
    <source>
        <strain evidence="8">DSM 10523 / SB164P1</strain>
    </source>
</reference>
<dbReference type="SMART" id="SM00387">
    <property type="entry name" value="HATPase_c"/>
    <property type="match status" value="1"/>
</dbReference>
<dbReference type="STRING" id="1167006.UWK_01298"/>
<evidence type="ECO:0000256" key="3">
    <source>
        <dbReference type="ARBA" id="ARBA00022553"/>
    </source>
</evidence>
<dbReference type="InterPro" id="IPR003661">
    <property type="entry name" value="HisK_dim/P_dom"/>
</dbReference>
<dbReference type="Gene3D" id="1.10.287.130">
    <property type="match status" value="1"/>
</dbReference>
<evidence type="ECO:0000313" key="7">
    <source>
        <dbReference type="EMBL" id="AGF77859.1"/>
    </source>
</evidence>
<evidence type="ECO:0000256" key="2">
    <source>
        <dbReference type="ARBA" id="ARBA00012438"/>
    </source>
</evidence>
<dbReference type="InterPro" id="IPR011006">
    <property type="entry name" value="CheY-like_superfamily"/>
</dbReference>
<feature type="modified residue" description="4-aspartylphosphate" evidence="4">
    <location>
        <position position="459"/>
    </location>
</feature>
<gene>
    <name evidence="7" type="ordered locus">UWK_01298</name>
</gene>
<keyword evidence="7" id="KW-0418">Kinase</keyword>
<keyword evidence="8" id="KW-1185">Reference proteome</keyword>
<dbReference type="GO" id="GO:0000155">
    <property type="term" value="F:phosphorelay sensor kinase activity"/>
    <property type="evidence" value="ECO:0007669"/>
    <property type="project" value="InterPro"/>
</dbReference>
<dbReference type="PATRIC" id="fig|1167006.5.peg.1430"/>
<dbReference type="CDD" id="cd00156">
    <property type="entry name" value="REC"/>
    <property type="match status" value="1"/>
</dbReference>
<evidence type="ECO:0000313" key="8">
    <source>
        <dbReference type="Proteomes" id="UP000011721"/>
    </source>
</evidence>
<dbReference type="SMART" id="SM00448">
    <property type="entry name" value="REC"/>
    <property type="match status" value="2"/>
</dbReference>
<dbReference type="Proteomes" id="UP000011721">
    <property type="component" value="Chromosome"/>
</dbReference>
<feature type="modified residue" description="4-aspartylphosphate" evidence="4">
    <location>
        <position position="57"/>
    </location>
</feature>
<dbReference type="eggNOG" id="COG0784">
    <property type="taxonomic scope" value="Bacteria"/>
</dbReference>
<sequence>MDSSHSTTVLTIEDDLLILKTIVSYLKSLGYNVLQAADGLEGLEIFRRGHPDIVLTDIGLPKINGMEVLSTIREESPDIPVIIVSGMGTLGDAIKALRLGARDYVTKPITDMVLIKYAIERALEHSSLVQENRKYQFFLEEEVRKKTAELYQAQKLEAIGTLAGGIAHDFNNILAAIMGYTELALFKTEKESELADNLRHVLKASNRAKDLVLQILTFSRRTEIDRHPIQASLIVKEALKMLEATLPATVQLRQHIRAKETMILCDPTEIHQVITNLCTNAFHALINEQGDITVALDEETFPENDLEGSQTTAAGKYLRLTVSDTGRGMNLETQNNIFDPFFTTKEKGQGTGLGLAVVHGIVTDCNGCIKVKSELDKGTTVTVLFPVIEAEGNTEAEVVIPLPTGVERILFVDDEADLRKLAQQMLSFLGYSVVCCASGMEALETLGEDGSGFDMLITDQSMPLMPGTELARTVLNLCPGLPVILCTGYSSMVDEEKALAQGIRGFLLKPLAIGTLAREIRTILDR</sequence>
<dbReference type="HOGENOM" id="CLU_000445_114_51_7"/>
<dbReference type="PROSITE" id="PS50109">
    <property type="entry name" value="HIS_KIN"/>
    <property type="match status" value="1"/>
</dbReference>
<dbReference type="InterPro" id="IPR036097">
    <property type="entry name" value="HisK_dim/P_sf"/>
</dbReference>
<dbReference type="InterPro" id="IPR004358">
    <property type="entry name" value="Sig_transdc_His_kin-like_C"/>
</dbReference>
<dbReference type="AlphaFoldDB" id="M1NDP8"/>
<dbReference type="eggNOG" id="COG4191">
    <property type="taxonomic scope" value="Bacteria"/>
</dbReference>
<evidence type="ECO:0000256" key="1">
    <source>
        <dbReference type="ARBA" id="ARBA00000085"/>
    </source>
</evidence>
<dbReference type="eggNOG" id="COG2204">
    <property type="taxonomic scope" value="Bacteria"/>
</dbReference>
<feature type="domain" description="Response regulatory" evidence="6">
    <location>
        <begin position="8"/>
        <end position="122"/>
    </location>
</feature>
<dbReference type="PRINTS" id="PR00344">
    <property type="entry name" value="BCTRLSENSOR"/>
</dbReference>
<dbReference type="PANTHER" id="PTHR43065:SF42">
    <property type="entry name" value="TWO-COMPONENT SENSOR PPRA"/>
    <property type="match status" value="1"/>
</dbReference>
<dbReference type="SUPFAM" id="SSF52172">
    <property type="entry name" value="CheY-like"/>
    <property type="match status" value="2"/>
</dbReference>
<comment type="catalytic activity">
    <reaction evidence="1">
        <text>ATP + protein L-histidine = ADP + protein N-phospho-L-histidine.</text>
        <dbReference type="EC" id="2.7.13.3"/>
    </reaction>
</comment>
<dbReference type="Pfam" id="PF02518">
    <property type="entry name" value="HATPase_c"/>
    <property type="match status" value="1"/>
</dbReference>
<evidence type="ECO:0000256" key="4">
    <source>
        <dbReference type="PROSITE-ProRule" id="PRU00169"/>
    </source>
</evidence>
<dbReference type="Gene3D" id="3.40.50.2300">
    <property type="match status" value="2"/>
</dbReference>
<dbReference type="SUPFAM" id="SSF47384">
    <property type="entry name" value="Homodimeric domain of signal transducing histidine kinase"/>
    <property type="match status" value="1"/>
</dbReference>
<dbReference type="Pfam" id="PF00072">
    <property type="entry name" value="Response_reg"/>
    <property type="match status" value="2"/>
</dbReference>
<feature type="domain" description="Response regulatory" evidence="6">
    <location>
        <begin position="408"/>
        <end position="524"/>
    </location>
</feature>
<feature type="domain" description="Histidine kinase" evidence="5">
    <location>
        <begin position="165"/>
        <end position="389"/>
    </location>
</feature>
<dbReference type="PANTHER" id="PTHR43065">
    <property type="entry name" value="SENSOR HISTIDINE KINASE"/>
    <property type="match status" value="1"/>
</dbReference>
<dbReference type="InterPro" id="IPR036890">
    <property type="entry name" value="HATPase_C_sf"/>
</dbReference>
<evidence type="ECO:0000259" key="5">
    <source>
        <dbReference type="PROSITE" id="PS50109"/>
    </source>
</evidence>
<dbReference type="CDD" id="cd00082">
    <property type="entry name" value="HisKA"/>
    <property type="match status" value="1"/>
</dbReference>
<dbReference type="Pfam" id="PF00512">
    <property type="entry name" value="HisKA"/>
    <property type="match status" value="1"/>
</dbReference>
<dbReference type="SUPFAM" id="SSF55874">
    <property type="entry name" value="ATPase domain of HSP90 chaperone/DNA topoisomerase II/histidine kinase"/>
    <property type="match status" value="1"/>
</dbReference>
<dbReference type="EC" id="2.7.13.3" evidence="2"/>
<name>M1NDP8_DESSD</name>
<keyword evidence="3 4" id="KW-0597">Phosphoprotein</keyword>
<dbReference type="PROSITE" id="PS50110">
    <property type="entry name" value="RESPONSE_REGULATORY"/>
    <property type="match status" value="2"/>
</dbReference>
<dbReference type="InterPro" id="IPR005467">
    <property type="entry name" value="His_kinase_dom"/>
</dbReference>
<dbReference type="InterPro" id="IPR001789">
    <property type="entry name" value="Sig_transdc_resp-reg_receiver"/>
</dbReference>
<dbReference type="KEGG" id="dsf:UWK_01298"/>